<dbReference type="InterPro" id="IPR003730">
    <property type="entry name" value="Cu_polyphenol_OxRdtase"/>
</dbReference>
<evidence type="ECO:0000256" key="7">
    <source>
        <dbReference type="ARBA" id="ARBA00047989"/>
    </source>
</evidence>
<evidence type="ECO:0000256" key="5">
    <source>
        <dbReference type="ARBA" id="ARBA00022801"/>
    </source>
</evidence>
<evidence type="ECO:0000256" key="6">
    <source>
        <dbReference type="ARBA" id="ARBA00022833"/>
    </source>
</evidence>
<keyword evidence="6" id="KW-0862">Zinc</keyword>
<evidence type="ECO:0000256" key="10">
    <source>
        <dbReference type="RuleBase" id="RU361274"/>
    </source>
</evidence>
<dbReference type="HOGENOM" id="CLU_065784_1_1_4"/>
<dbReference type="EMBL" id="CP001715">
    <property type="protein sequence ID" value="ACV37171.1"/>
    <property type="molecule type" value="Genomic_DNA"/>
</dbReference>
<feature type="region of interest" description="Disordered" evidence="11">
    <location>
        <begin position="193"/>
        <end position="212"/>
    </location>
</feature>
<proteinExistence type="inferred from homology"/>
<dbReference type="CDD" id="cd16833">
    <property type="entry name" value="YfiH"/>
    <property type="match status" value="1"/>
</dbReference>
<dbReference type="SUPFAM" id="SSF64438">
    <property type="entry name" value="CNF1/YfiH-like putative cysteine hydrolases"/>
    <property type="match status" value="1"/>
</dbReference>
<evidence type="ECO:0000256" key="1">
    <source>
        <dbReference type="ARBA" id="ARBA00000553"/>
    </source>
</evidence>
<comment type="catalytic activity">
    <reaction evidence="9">
        <text>S-methyl-5'-thioadenosine + phosphate = 5-(methylsulfanyl)-alpha-D-ribose 1-phosphate + adenine</text>
        <dbReference type="Rhea" id="RHEA:11852"/>
        <dbReference type="ChEBI" id="CHEBI:16708"/>
        <dbReference type="ChEBI" id="CHEBI:17509"/>
        <dbReference type="ChEBI" id="CHEBI:43474"/>
        <dbReference type="ChEBI" id="CHEBI:58533"/>
        <dbReference type="EC" id="2.4.2.28"/>
    </reaction>
    <physiologicalReaction direction="left-to-right" evidence="9">
        <dbReference type="Rhea" id="RHEA:11853"/>
    </physiologicalReaction>
</comment>
<evidence type="ECO:0000256" key="8">
    <source>
        <dbReference type="ARBA" id="ARBA00048968"/>
    </source>
</evidence>
<organism evidence="12">
    <name type="scientific">Accumulibacter regalis</name>
    <dbReference type="NCBI Taxonomy" id="522306"/>
    <lineage>
        <taxon>Bacteria</taxon>
        <taxon>Pseudomonadati</taxon>
        <taxon>Pseudomonadota</taxon>
        <taxon>Betaproteobacteria</taxon>
        <taxon>Candidatus Accumulibacter</taxon>
    </lineage>
</organism>
<evidence type="ECO:0000313" key="12">
    <source>
        <dbReference type="EMBL" id="ACV37171.1"/>
    </source>
</evidence>
<dbReference type="GO" id="GO:0005507">
    <property type="term" value="F:copper ion binding"/>
    <property type="evidence" value="ECO:0007669"/>
    <property type="project" value="TreeGrafter"/>
</dbReference>
<keyword evidence="5" id="KW-0378">Hydrolase</keyword>
<evidence type="ECO:0000256" key="9">
    <source>
        <dbReference type="ARBA" id="ARBA00049893"/>
    </source>
</evidence>
<keyword evidence="4" id="KW-0479">Metal-binding</keyword>
<dbReference type="PANTHER" id="PTHR30616:SF2">
    <property type="entry name" value="PURINE NUCLEOSIDE PHOSPHORYLASE LACC1"/>
    <property type="match status" value="1"/>
</dbReference>
<dbReference type="Pfam" id="PF02578">
    <property type="entry name" value="Cu-oxidase_4"/>
    <property type="match status" value="1"/>
</dbReference>
<accession>C7RM93</accession>
<dbReference type="OrthoDB" id="4279at2"/>
<evidence type="ECO:0000256" key="2">
    <source>
        <dbReference type="ARBA" id="ARBA00007353"/>
    </source>
</evidence>
<comment type="catalytic activity">
    <reaction evidence="7">
        <text>adenosine + H2O + H(+) = inosine + NH4(+)</text>
        <dbReference type="Rhea" id="RHEA:24408"/>
        <dbReference type="ChEBI" id="CHEBI:15377"/>
        <dbReference type="ChEBI" id="CHEBI:15378"/>
        <dbReference type="ChEBI" id="CHEBI:16335"/>
        <dbReference type="ChEBI" id="CHEBI:17596"/>
        <dbReference type="ChEBI" id="CHEBI:28938"/>
        <dbReference type="EC" id="3.5.4.4"/>
    </reaction>
    <physiologicalReaction direction="left-to-right" evidence="7">
        <dbReference type="Rhea" id="RHEA:24409"/>
    </physiologicalReaction>
</comment>
<evidence type="ECO:0000256" key="3">
    <source>
        <dbReference type="ARBA" id="ARBA00022679"/>
    </source>
</evidence>
<dbReference type="GO" id="GO:0016787">
    <property type="term" value="F:hydrolase activity"/>
    <property type="evidence" value="ECO:0007669"/>
    <property type="project" value="UniProtKB-KW"/>
</dbReference>
<evidence type="ECO:0000256" key="4">
    <source>
        <dbReference type="ARBA" id="ARBA00022723"/>
    </source>
</evidence>
<name>C7RM93_ACCRE</name>
<protein>
    <recommendedName>
        <fullName evidence="10">Purine nucleoside phosphorylase</fullName>
    </recommendedName>
</protein>
<dbReference type="InterPro" id="IPR038371">
    <property type="entry name" value="Cu_polyphenol_OxRdtase_sf"/>
</dbReference>
<comment type="catalytic activity">
    <reaction evidence="8">
        <text>adenosine + phosphate = alpha-D-ribose 1-phosphate + adenine</text>
        <dbReference type="Rhea" id="RHEA:27642"/>
        <dbReference type="ChEBI" id="CHEBI:16335"/>
        <dbReference type="ChEBI" id="CHEBI:16708"/>
        <dbReference type="ChEBI" id="CHEBI:43474"/>
        <dbReference type="ChEBI" id="CHEBI:57720"/>
        <dbReference type="EC" id="2.4.2.1"/>
    </reaction>
    <physiologicalReaction direction="left-to-right" evidence="8">
        <dbReference type="Rhea" id="RHEA:27643"/>
    </physiologicalReaction>
</comment>
<dbReference type="STRING" id="522306.CAP2UW1_3921"/>
<dbReference type="eggNOG" id="COG1496">
    <property type="taxonomic scope" value="Bacteria"/>
</dbReference>
<dbReference type="PANTHER" id="PTHR30616">
    <property type="entry name" value="UNCHARACTERIZED PROTEIN YFIH"/>
    <property type="match status" value="1"/>
</dbReference>
<dbReference type="NCBIfam" id="TIGR00726">
    <property type="entry name" value="peptidoglycan editing factor PgeF"/>
    <property type="match status" value="1"/>
</dbReference>
<dbReference type="GO" id="GO:0017061">
    <property type="term" value="F:S-methyl-5-thioadenosine phosphorylase activity"/>
    <property type="evidence" value="ECO:0007669"/>
    <property type="project" value="UniProtKB-EC"/>
</dbReference>
<gene>
    <name evidence="12" type="ordered locus">CAP2UW1_3921</name>
</gene>
<dbReference type="InterPro" id="IPR011324">
    <property type="entry name" value="Cytotoxic_necrot_fac-like_cat"/>
</dbReference>
<evidence type="ECO:0000256" key="11">
    <source>
        <dbReference type="SAM" id="MobiDB-lite"/>
    </source>
</evidence>
<comment type="catalytic activity">
    <reaction evidence="1">
        <text>inosine + phosphate = alpha-D-ribose 1-phosphate + hypoxanthine</text>
        <dbReference type="Rhea" id="RHEA:27646"/>
        <dbReference type="ChEBI" id="CHEBI:17368"/>
        <dbReference type="ChEBI" id="CHEBI:17596"/>
        <dbReference type="ChEBI" id="CHEBI:43474"/>
        <dbReference type="ChEBI" id="CHEBI:57720"/>
        <dbReference type="EC" id="2.4.2.1"/>
    </reaction>
    <physiologicalReaction direction="left-to-right" evidence="1">
        <dbReference type="Rhea" id="RHEA:27647"/>
    </physiologicalReaction>
</comment>
<dbReference type="Gene3D" id="3.60.140.10">
    <property type="entry name" value="CNF1/YfiH-like putative cysteine hydrolases"/>
    <property type="match status" value="1"/>
</dbReference>
<reference evidence="12" key="2">
    <citation type="submission" date="2009-09" db="EMBL/GenBank/DDBJ databases">
        <title>Complete sequence of chromosome of Candidatus Accumulibacter phosphatis clade IIA str. UW-1.</title>
        <authorList>
            <consortium name="US DOE Joint Genome Institute"/>
            <person name="Martin H.G."/>
            <person name="Ivanova N."/>
            <person name="Kunin V."/>
            <person name="Warnecke F."/>
            <person name="Barry K."/>
            <person name="He S."/>
            <person name="Salamov A."/>
            <person name="Szeto E."/>
            <person name="Dalin E."/>
            <person name="Pangilinan J.L."/>
            <person name="Lapidus A."/>
            <person name="Lowry S."/>
            <person name="Kyrpides N.C."/>
            <person name="McMahon K.D."/>
            <person name="Hugenholtz P."/>
        </authorList>
    </citation>
    <scope>NUCLEOTIDE SEQUENCE [LARGE SCALE GENOMIC DNA]</scope>
    <source>
        <strain evidence="12">UW-1</strain>
    </source>
</reference>
<keyword evidence="3" id="KW-0808">Transferase</keyword>
<sequence length="276" mass="29018">MGTWVSSEHWIVPDWPAPASVRSLITTRHGGVSAAPYGSLNLGDHVGDDQGAVHENRRRLALSLPAPPSWLNQVHGTRVIDIADVGSTPVPAADAAIARSVGVVCGVMTADCLPVLLCDRSGSVVAAAHAGWRGLQAGVIERTVAALGVAEGQVLAYLGPAIGPLAFEVGDEVRMAFVDARAEAAAAFTPLSDRQRRDREDCGEGPVPQPALGLPKHSGKWLADIYLLARQALGSVGVEAVYGGGYCTVHEENRFFSYRRDGVTGRMASLVWLAGE</sequence>
<feature type="compositionally biased region" description="Basic and acidic residues" evidence="11">
    <location>
        <begin position="193"/>
        <end position="202"/>
    </location>
</feature>
<dbReference type="AlphaFoldDB" id="C7RM93"/>
<dbReference type="KEGG" id="app:CAP2UW1_3921"/>
<comment type="similarity">
    <text evidence="2 10">Belongs to the purine nucleoside phosphorylase YfiH/LACC1 family.</text>
</comment>
<reference evidence="12" key="1">
    <citation type="submission" date="2009-08" db="EMBL/GenBank/DDBJ databases">
        <authorList>
            <consortium name="US DOE Joint Genome Institute"/>
            <person name="Lucas S."/>
            <person name="Copeland A."/>
            <person name="Lapidus A."/>
            <person name="Glavina del Rio T."/>
            <person name="Dalin E."/>
            <person name="Tice H."/>
            <person name="Bruce D."/>
            <person name="Barry K."/>
            <person name="Pitluck S."/>
            <person name="Lowry S."/>
            <person name="Larimer F."/>
            <person name="Land M."/>
            <person name="Hauser L."/>
            <person name="Kyrpides N."/>
            <person name="Ivanova N."/>
            <person name="McMahon K.D."/>
            <person name="Hugenholtz P."/>
        </authorList>
    </citation>
    <scope>NUCLEOTIDE SEQUENCE</scope>
    <source>
        <strain evidence="12">UW-1</strain>
    </source>
</reference>